<evidence type="ECO:0000259" key="2">
    <source>
        <dbReference type="SMART" id="SM00385"/>
    </source>
</evidence>
<name>A0A3B0MYP4_THEAN</name>
<dbReference type="VEuPathDB" id="PiroplasmaDB:TA11045"/>
<dbReference type="SMART" id="SM00385">
    <property type="entry name" value="CYCLIN"/>
    <property type="match status" value="1"/>
</dbReference>
<dbReference type="AlphaFoldDB" id="A0A3B0MYP4"/>
<feature type="domain" description="Cyclin-like" evidence="2">
    <location>
        <begin position="78"/>
        <end position="162"/>
    </location>
</feature>
<evidence type="ECO:0000313" key="3">
    <source>
        <dbReference type="EMBL" id="SVP94552.1"/>
    </source>
</evidence>
<dbReference type="InterPro" id="IPR036915">
    <property type="entry name" value="Cyclin-like_sf"/>
</dbReference>
<sequence length="332" mass="38896">MNCHQDDMVDKNNVSGIEFDWVKNSTHYKNWLIDSIDKLNSIQLNTYNNAVKLLQKRKFEYKIPSFNDELWLIKYYSFQLSQFVNSNNLKPSVKETSLVLFNRFYLRRSLLEYDPRIIMFTCITLATKLEDMWRSVYIDKLLYKINNLNITKVFEMESIVCDVLNFNLNILHLNDSIYILIQLLISYIKESLDVDGINEYIGIILYMLKEAEMSALIMNESPSLTFLYTPPQLTLSIILQLIKNTSLSTILSIESFVLKLLNGDEKNLMKLLSLTQSITDEYNEFLAFRNELNQSKALPQSNCMVIPFLIPKSILTNVLNGNWELVNRNWEL</sequence>
<dbReference type="SUPFAM" id="SSF47954">
    <property type="entry name" value="Cyclin-like"/>
    <property type="match status" value="1"/>
</dbReference>
<dbReference type="Gene3D" id="1.10.472.10">
    <property type="entry name" value="Cyclin-like"/>
    <property type="match status" value="1"/>
</dbReference>
<evidence type="ECO:0000256" key="1">
    <source>
        <dbReference type="RuleBase" id="RU000383"/>
    </source>
</evidence>
<dbReference type="EMBL" id="UIVT01000004">
    <property type="protein sequence ID" value="SVP94552.1"/>
    <property type="molecule type" value="Genomic_DNA"/>
</dbReference>
<evidence type="ECO:0000313" key="4">
    <source>
        <dbReference type="EMBL" id="SVP95347.1"/>
    </source>
</evidence>
<dbReference type="CDD" id="cd20524">
    <property type="entry name" value="CYCLIN_CCNH_rpt1"/>
    <property type="match status" value="1"/>
</dbReference>
<reference evidence="4" key="1">
    <citation type="submission" date="2018-07" db="EMBL/GenBank/DDBJ databases">
        <authorList>
            <person name="Quirk P.G."/>
            <person name="Krulwich T.A."/>
        </authorList>
    </citation>
    <scope>NUCLEOTIDE SEQUENCE</scope>
    <source>
        <strain evidence="4">Anand</strain>
    </source>
</reference>
<organism evidence="4">
    <name type="scientific">Theileria annulata</name>
    <dbReference type="NCBI Taxonomy" id="5874"/>
    <lineage>
        <taxon>Eukaryota</taxon>
        <taxon>Sar</taxon>
        <taxon>Alveolata</taxon>
        <taxon>Apicomplexa</taxon>
        <taxon>Aconoidasida</taxon>
        <taxon>Piroplasmida</taxon>
        <taxon>Theileriidae</taxon>
        <taxon>Theileria</taxon>
    </lineage>
</organism>
<keyword evidence="1" id="KW-0195">Cyclin</keyword>
<dbReference type="InterPro" id="IPR013763">
    <property type="entry name" value="Cyclin-like_dom"/>
</dbReference>
<dbReference type="InterPro" id="IPR043198">
    <property type="entry name" value="Cyclin/Ssn8"/>
</dbReference>
<accession>A0A3B0MYP4</accession>
<dbReference type="InterPro" id="IPR006671">
    <property type="entry name" value="Cyclin_N"/>
</dbReference>
<proteinExistence type="inferred from homology"/>
<gene>
    <name evidence="3" type="ORF">TAT_000350800</name>
    <name evidence="4" type="ORF">TAV_000350700</name>
</gene>
<dbReference type="Pfam" id="PF00134">
    <property type="entry name" value="Cyclin_N"/>
    <property type="match status" value="1"/>
</dbReference>
<dbReference type="PANTHER" id="PTHR10026">
    <property type="entry name" value="CYCLIN"/>
    <property type="match status" value="1"/>
</dbReference>
<protein>
    <submittedName>
        <fullName evidence="4">Cyclin, putative</fullName>
    </submittedName>
</protein>
<comment type="similarity">
    <text evidence="1">Belongs to the cyclin family.</text>
</comment>
<dbReference type="GO" id="GO:0006357">
    <property type="term" value="P:regulation of transcription by RNA polymerase II"/>
    <property type="evidence" value="ECO:0007669"/>
    <property type="project" value="InterPro"/>
</dbReference>
<dbReference type="GO" id="GO:0016538">
    <property type="term" value="F:cyclin-dependent protein serine/threonine kinase regulator activity"/>
    <property type="evidence" value="ECO:0007669"/>
    <property type="project" value="InterPro"/>
</dbReference>
<dbReference type="EMBL" id="UIVS01000004">
    <property type="protein sequence ID" value="SVP95347.1"/>
    <property type="molecule type" value="Genomic_DNA"/>
</dbReference>